<feature type="transmembrane region" description="Helical" evidence="3">
    <location>
        <begin position="228"/>
        <end position="246"/>
    </location>
</feature>
<feature type="transmembrane region" description="Helical" evidence="3">
    <location>
        <begin position="336"/>
        <end position="355"/>
    </location>
</feature>
<reference evidence="5 6" key="1">
    <citation type="submission" date="2019-06" db="EMBL/GenBank/DDBJ databases">
        <title>A chromosomal-level reference genome of Carpinus fangiana (Coryloideae, Betulaceae).</title>
        <authorList>
            <person name="Yang X."/>
            <person name="Wang Z."/>
            <person name="Zhang L."/>
            <person name="Hao G."/>
            <person name="Liu J."/>
            <person name="Yang Y."/>
        </authorList>
    </citation>
    <scope>NUCLEOTIDE SEQUENCE [LARGE SCALE GENOMIC DNA]</scope>
    <source>
        <strain evidence="5">Cfa_2016G</strain>
        <tissue evidence="5">Leaf</tissue>
    </source>
</reference>
<accession>A0A660KM42</accession>
<proteinExistence type="predicted"/>
<evidence type="ECO:0000256" key="1">
    <source>
        <dbReference type="PROSITE-ProRule" id="PRU00023"/>
    </source>
</evidence>
<evidence type="ECO:0000259" key="4">
    <source>
        <dbReference type="Pfam" id="PF13962"/>
    </source>
</evidence>
<dbReference type="InterPro" id="IPR002110">
    <property type="entry name" value="Ankyrin_rpt"/>
</dbReference>
<keyword evidence="3" id="KW-0812">Transmembrane</keyword>
<dbReference type="Gene3D" id="1.25.40.20">
    <property type="entry name" value="Ankyrin repeat-containing domain"/>
    <property type="match status" value="1"/>
</dbReference>
<feature type="domain" description="PGG" evidence="4">
    <location>
        <begin position="230"/>
        <end position="268"/>
    </location>
</feature>
<feature type="repeat" description="ANK" evidence="1">
    <location>
        <begin position="30"/>
        <end position="52"/>
    </location>
</feature>
<dbReference type="SUPFAM" id="SSF48403">
    <property type="entry name" value="Ankyrin repeat"/>
    <property type="match status" value="1"/>
</dbReference>
<dbReference type="EMBL" id="CM017324">
    <property type="protein sequence ID" value="KAE8037442.1"/>
    <property type="molecule type" value="Genomic_DNA"/>
</dbReference>
<dbReference type="AlphaFoldDB" id="A0A660KM42"/>
<dbReference type="InterPro" id="IPR036770">
    <property type="entry name" value="Ankyrin_rpt-contain_sf"/>
</dbReference>
<dbReference type="Proteomes" id="UP000327013">
    <property type="component" value="Chromosome 4"/>
</dbReference>
<dbReference type="PROSITE" id="PS50088">
    <property type="entry name" value="ANK_REPEAT"/>
    <property type="match status" value="1"/>
</dbReference>
<gene>
    <name evidence="5" type="ORF">FH972_010029</name>
</gene>
<keyword evidence="3" id="KW-0472">Membrane</keyword>
<evidence type="ECO:0000256" key="3">
    <source>
        <dbReference type="SAM" id="Phobius"/>
    </source>
</evidence>
<protein>
    <recommendedName>
        <fullName evidence="4">PGG domain-containing protein</fullName>
    </recommendedName>
</protein>
<dbReference type="Pfam" id="PF12796">
    <property type="entry name" value="Ank_2"/>
    <property type="match status" value="1"/>
</dbReference>
<sequence>MHLALQNNQTEVVLQLLNVDEDLVRVKGKEGVTPLHYVAQIGNLDLLEKFLEVSPNSIGDVTIRKETVMHIALKYNMYEAFRFLLGWLRKHLHAIASVLDDKLLGWQDDEGNTVLHIAVSKNQTKASSRFLLEENKFSTQWRPLFYYGVDINAKNSGNFTALDILHLQTGIDKSKMMNMLRRAGASGTLIDSPLPTIKRHEAFARYYLMLIWKWELLRLRQRNNLSKFEWRSMVLVVTALLVTTTYQTTLSPPGGIWQDNYNATTSSGNSSTPSPTSSGNSSTPSPATAPTNASHKAGTVMMDKSYFPPLVLVNSVCFVVSIVFSLLVLPLILSILFIPLMVYFIYSYAFSVLIIRPS</sequence>
<evidence type="ECO:0000313" key="5">
    <source>
        <dbReference type="EMBL" id="KAE8037442.1"/>
    </source>
</evidence>
<dbReference type="InterPro" id="IPR026961">
    <property type="entry name" value="PGG_dom"/>
</dbReference>
<dbReference type="PANTHER" id="PTHR24128:SF24">
    <property type="entry name" value="ANKYRIN REPEAT PROTEIN"/>
    <property type="match status" value="1"/>
</dbReference>
<dbReference type="Pfam" id="PF13962">
    <property type="entry name" value="PGG"/>
    <property type="match status" value="1"/>
</dbReference>
<keyword evidence="1" id="KW-0040">ANK repeat</keyword>
<keyword evidence="3" id="KW-1133">Transmembrane helix</keyword>
<feature type="transmembrane region" description="Helical" evidence="3">
    <location>
        <begin position="306"/>
        <end position="329"/>
    </location>
</feature>
<evidence type="ECO:0000256" key="2">
    <source>
        <dbReference type="SAM" id="MobiDB-lite"/>
    </source>
</evidence>
<dbReference type="PANTHER" id="PTHR24128">
    <property type="entry name" value="HOMEOBOX PROTEIN WARIAI"/>
    <property type="match status" value="1"/>
</dbReference>
<dbReference type="OrthoDB" id="194358at2759"/>
<feature type="region of interest" description="Disordered" evidence="2">
    <location>
        <begin position="265"/>
        <end position="293"/>
    </location>
</feature>
<organism evidence="5 6">
    <name type="scientific">Carpinus fangiana</name>
    <dbReference type="NCBI Taxonomy" id="176857"/>
    <lineage>
        <taxon>Eukaryota</taxon>
        <taxon>Viridiplantae</taxon>
        <taxon>Streptophyta</taxon>
        <taxon>Embryophyta</taxon>
        <taxon>Tracheophyta</taxon>
        <taxon>Spermatophyta</taxon>
        <taxon>Magnoliopsida</taxon>
        <taxon>eudicotyledons</taxon>
        <taxon>Gunneridae</taxon>
        <taxon>Pentapetalae</taxon>
        <taxon>rosids</taxon>
        <taxon>fabids</taxon>
        <taxon>Fagales</taxon>
        <taxon>Betulaceae</taxon>
        <taxon>Carpinus</taxon>
    </lineage>
</organism>
<evidence type="ECO:0000313" key="6">
    <source>
        <dbReference type="Proteomes" id="UP000327013"/>
    </source>
</evidence>
<keyword evidence="6" id="KW-1185">Reference proteome</keyword>
<name>A0A660KM42_9ROSI</name>
<dbReference type="PROSITE" id="PS50297">
    <property type="entry name" value="ANK_REP_REGION"/>
    <property type="match status" value="1"/>
</dbReference>